<dbReference type="PRINTS" id="PR00420">
    <property type="entry name" value="RNGMNOXGNASE"/>
</dbReference>
<sequence>MINRSEFDARLVATAEASGATIATGVTLEQVDEDDDFVLVKTSAGTIRARSLVGADGSASRVAGYVGAQYEQVDLGLEVELGVDDEQASEWRGRLHLDFGELPGSYAWVFPKGDRLTVGAIARRGNGAWQQEYLERFIAGLGLPGAPVERSGGHLTRCRAIDSPLAKGRVLLCGDAAGLLEPWTREGISFALRSGRLAGAAASGLALGNQNPAGAGARYSDAIASTLGEEMRAGSALLAVFSRHPVVVHRALASTKAGWRGFERLSRGETTLDRAMRRRPVRLAVAMAGGR</sequence>
<dbReference type="Gene3D" id="3.50.50.60">
    <property type="entry name" value="FAD/NAD(P)-binding domain"/>
    <property type="match status" value="1"/>
</dbReference>
<organism evidence="1">
    <name type="scientific">freshwater metagenome</name>
    <dbReference type="NCBI Taxonomy" id="449393"/>
    <lineage>
        <taxon>unclassified sequences</taxon>
        <taxon>metagenomes</taxon>
        <taxon>ecological metagenomes</taxon>
    </lineage>
</organism>
<evidence type="ECO:0000313" key="1">
    <source>
        <dbReference type="EMBL" id="CAB4736908.1"/>
    </source>
</evidence>
<dbReference type="SUPFAM" id="SSF51905">
    <property type="entry name" value="FAD/NAD(P)-binding domain"/>
    <property type="match status" value="1"/>
</dbReference>
<dbReference type="PANTHER" id="PTHR42685">
    <property type="entry name" value="GERANYLGERANYL DIPHOSPHATE REDUCTASE"/>
    <property type="match status" value="1"/>
</dbReference>
<name>A0A6J6SQG2_9ZZZZ</name>
<gene>
    <name evidence="1" type="ORF">UFOPK2810_00087</name>
</gene>
<dbReference type="InterPro" id="IPR036188">
    <property type="entry name" value="FAD/NAD-bd_sf"/>
</dbReference>
<reference evidence="1" key="1">
    <citation type="submission" date="2020-05" db="EMBL/GenBank/DDBJ databases">
        <authorList>
            <person name="Chiriac C."/>
            <person name="Salcher M."/>
            <person name="Ghai R."/>
            <person name="Kavagutti S V."/>
        </authorList>
    </citation>
    <scope>NUCLEOTIDE SEQUENCE</scope>
</reference>
<dbReference type="PANTHER" id="PTHR42685:SF22">
    <property type="entry name" value="CONDITIONED MEDIUM FACTOR RECEPTOR 1"/>
    <property type="match status" value="1"/>
</dbReference>
<protein>
    <submittedName>
        <fullName evidence="1">Unannotated protein</fullName>
    </submittedName>
</protein>
<dbReference type="AlphaFoldDB" id="A0A6J6SQG2"/>
<dbReference type="EMBL" id="CAEZYZ010000007">
    <property type="protein sequence ID" value="CAB4736908.1"/>
    <property type="molecule type" value="Genomic_DNA"/>
</dbReference>
<dbReference type="InterPro" id="IPR050407">
    <property type="entry name" value="Geranylgeranyl_reductase"/>
</dbReference>
<proteinExistence type="predicted"/>
<accession>A0A6J6SQG2</accession>